<protein>
    <submittedName>
        <fullName evidence="2">Uncharacterized protein</fullName>
    </submittedName>
</protein>
<accession>A0AAD9FP03</accession>
<comment type="caution">
    <text evidence="2">The sequence shown here is derived from an EMBL/GenBank/DDBJ whole genome shotgun (WGS) entry which is preliminary data.</text>
</comment>
<organism evidence="2 3">
    <name type="scientific">Papiliotrema laurentii</name>
    <name type="common">Cryptococcus laurentii</name>
    <dbReference type="NCBI Taxonomy" id="5418"/>
    <lineage>
        <taxon>Eukaryota</taxon>
        <taxon>Fungi</taxon>
        <taxon>Dikarya</taxon>
        <taxon>Basidiomycota</taxon>
        <taxon>Agaricomycotina</taxon>
        <taxon>Tremellomycetes</taxon>
        <taxon>Tremellales</taxon>
        <taxon>Rhynchogastremaceae</taxon>
        <taxon>Papiliotrema</taxon>
    </lineage>
</organism>
<evidence type="ECO:0000256" key="1">
    <source>
        <dbReference type="SAM" id="MobiDB-lite"/>
    </source>
</evidence>
<dbReference type="EMBL" id="JAODAN010000005">
    <property type="protein sequence ID" value="KAK1923999.1"/>
    <property type="molecule type" value="Genomic_DNA"/>
</dbReference>
<proteinExistence type="predicted"/>
<reference evidence="2" key="1">
    <citation type="submission" date="2023-02" db="EMBL/GenBank/DDBJ databases">
        <title>Identification and recombinant expression of a fungal hydrolase from Papiliotrema laurentii that hydrolyzes apple cutin and clears colloidal polyester polyurethane.</title>
        <authorList>
            <consortium name="DOE Joint Genome Institute"/>
            <person name="Roman V.A."/>
            <person name="Bojanowski C."/>
            <person name="Crable B.R."/>
            <person name="Wagner D.N."/>
            <person name="Hung C.S."/>
            <person name="Nadeau L.J."/>
            <person name="Schratz L."/>
            <person name="Haridas S."/>
            <person name="Pangilinan J."/>
            <person name="Lipzen A."/>
            <person name="Na H."/>
            <person name="Yan M."/>
            <person name="Ng V."/>
            <person name="Grigoriev I.V."/>
            <person name="Spatafora J.W."/>
            <person name="Barlow D."/>
            <person name="Biffinger J."/>
            <person name="Kelley-Loughnane N."/>
            <person name="Varaljay V.A."/>
            <person name="Crookes-Goodson W.J."/>
        </authorList>
    </citation>
    <scope>NUCLEOTIDE SEQUENCE</scope>
    <source>
        <strain evidence="2">5307AH</strain>
    </source>
</reference>
<dbReference type="Proteomes" id="UP001182556">
    <property type="component" value="Unassembled WGS sequence"/>
</dbReference>
<feature type="region of interest" description="Disordered" evidence="1">
    <location>
        <begin position="1"/>
        <end position="25"/>
    </location>
</feature>
<keyword evidence="3" id="KW-1185">Reference proteome</keyword>
<sequence>MSTARDTRTEPTSLPEATQPSIPDLKTVDRVTVNLLTEMTRNYITLILTKSKTNRVHGFKVFGTTRRPDIGDKHVILELGEAPTLEDWGKSITDCGSLQESLASRMWGDMLAKESDECECGLECKCQSECTEGFSKLWRCEPEACESHHGKILADYNNSSLVRYREGDELAEESAKESIMRSNEFKALQSYIRSLAQRPLDLVDIPSRRAFREAGYIGYPRRRHPDFPTKVNVDETARRHIESLDKLVGGSWGPNRVDELRSLLKVPLKRDFVGSSDPWDTDSDSD</sequence>
<feature type="compositionally biased region" description="Polar residues" evidence="1">
    <location>
        <begin position="10"/>
        <end position="21"/>
    </location>
</feature>
<evidence type="ECO:0000313" key="2">
    <source>
        <dbReference type="EMBL" id="KAK1923999.1"/>
    </source>
</evidence>
<dbReference type="AlphaFoldDB" id="A0AAD9FP03"/>
<name>A0AAD9FP03_PAPLA</name>
<evidence type="ECO:0000313" key="3">
    <source>
        <dbReference type="Proteomes" id="UP001182556"/>
    </source>
</evidence>
<gene>
    <name evidence="2" type="ORF">DB88DRAFT_472580</name>
</gene>